<sequence>MKNNLLLFIIGFVTYSSFGQVKEIFLNDDLVNITESEFKKITKEPTIQKHNHKTPKITSLK</sequence>
<dbReference type="AlphaFoldDB" id="A0A5S3NAR4"/>
<dbReference type="OrthoDB" id="823362at2"/>
<comment type="caution">
    <text evidence="1">The sequence shown here is derived from an EMBL/GenBank/DDBJ whole genome shotgun (WGS) entry which is preliminary data.</text>
</comment>
<keyword evidence="2" id="KW-1185">Reference proteome</keyword>
<proteinExistence type="predicted"/>
<dbReference type="RefSeq" id="WP_138534517.1">
    <property type="nucleotide sequence ID" value="NZ_VANR01000001.1"/>
</dbReference>
<accession>A0A5S3NAR4</accession>
<dbReference type="EMBL" id="VANR01000001">
    <property type="protein sequence ID" value="TMM32305.1"/>
    <property type="molecule type" value="Genomic_DNA"/>
</dbReference>
<dbReference type="Proteomes" id="UP000307140">
    <property type="component" value="Unassembled WGS sequence"/>
</dbReference>
<gene>
    <name evidence="1" type="ORF">FDT66_02235</name>
</gene>
<protein>
    <submittedName>
        <fullName evidence="1">Uncharacterized protein</fullName>
    </submittedName>
</protein>
<name>A0A5S3NAR4_9FLAO</name>
<reference evidence="1 2" key="1">
    <citation type="submission" date="2019-05" db="EMBL/GenBank/DDBJ databases">
        <title>Polaribacter aestuariivivens sp. nov., isolated from a tidal flat.</title>
        <authorList>
            <person name="Yoon J.-H."/>
        </authorList>
    </citation>
    <scope>NUCLEOTIDE SEQUENCE [LARGE SCALE GENOMIC DNA]</scope>
    <source>
        <strain evidence="1 2">DBTF-3</strain>
    </source>
</reference>
<evidence type="ECO:0000313" key="2">
    <source>
        <dbReference type="Proteomes" id="UP000307140"/>
    </source>
</evidence>
<organism evidence="1 2">
    <name type="scientific">Polaribacter aestuariivivens</name>
    <dbReference type="NCBI Taxonomy" id="2304626"/>
    <lineage>
        <taxon>Bacteria</taxon>
        <taxon>Pseudomonadati</taxon>
        <taxon>Bacteroidota</taxon>
        <taxon>Flavobacteriia</taxon>
        <taxon>Flavobacteriales</taxon>
        <taxon>Flavobacteriaceae</taxon>
    </lineage>
</organism>
<evidence type="ECO:0000313" key="1">
    <source>
        <dbReference type="EMBL" id="TMM32305.1"/>
    </source>
</evidence>